<keyword evidence="3" id="KW-0964">Secreted</keyword>
<dbReference type="GO" id="GO:0050830">
    <property type="term" value="P:defense response to Gram-positive bacterium"/>
    <property type="evidence" value="ECO:0007669"/>
    <property type="project" value="TreeGrafter"/>
</dbReference>
<evidence type="ECO:0000256" key="6">
    <source>
        <dbReference type="ARBA" id="ARBA00022859"/>
    </source>
</evidence>
<dbReference type="GO" id="GO:0005615">
    <property type="term" value="C:extracellular space"/>
    <property type="evidence" value="ECO:0007669"/>
    <property type="project" value="TreeGrafter"/>
</dbReference>
<evidence type="ECO:0000256" key="1">
    <source>
        <dbReference type="ARBA" id="ARBA00004613"/>
    </source>
</evidence>
<reference evidence="10 11" key="1">
    <citation type="journal article" date="2007" name="Nature">
        <title>Evolution of genes and genomes on the Drosophila phylogeny.</title>
        <authorList>
            <consortium name="Drosophila 12 Genomes Consortium"/>
            <person name="Clark A.G."/>
            <person name="Eisen M.B."/>
            <person name="Smith D.R."/>
            <person name="Bergman C.M."/>
            <person name="Oliver B."/>
            <person name="Markow T.A."/>
            <person name="Kaufman T.C."/>
            <person name="Kellis M."/>
            <person name="Gelbart W."/>
            <person name="Iyer V.N."/>
            <person name="Pollard D.A."/>
            <person name="Sackton T.B."/>
            <person name="Larracuente A.M."/>
            <person name="Singh N.D."/>
            <person name="Abad J.P."/>
            <person name="Abt D.N."/>
            <person name="Adryan B."/>
            <person name="Aguade M."/>
            <person name="Akashi H."/>
            <person name="Anderson W.W."/>
            <person name="Aquadro C.F."/>
            <person name="Ardell D.H."/>
            <person name="Arguello R."/>
            <person name="Artieri C.G."/>
            <person name="Barbash D.A."/>
            <person name="Barker D."/>
            <person name="Barsanti P."/>
            <person name="Batterham P."/>
            <person name="Batzoglou S."/>
            <person name="Begun D."/>
            <person name="Bhutkar A."/>
            <person name="Blanco E."/>
            <person name="Bosak S.A."/>
            <person name="Bradley R.K."/>
            <person name="Brand A.D."/>
            <person name="Brent M.R."/>
            <person name="Brooks A.N."/>
            <person name="Brown R.H."/>
            <person name="Butlin R.K."/>
            <person name="Caggese C."/>
            <person name="Calvi B.R."/>
            <person name="Bernardo de Carvalho A."/>
            <person name="Caspi A."/>
            <person name="Castrezana S."/>
            <person name="Celniker S.E."/>
            <person name="Chang J.L."/>
            <person name="Chapple C."/>
            <person name="Chatterji S."/>
            <person name="Chinwalla A."/>
            <person name="Civetta A."/>
            <person name="Clifton S.W."/>
            <person name="Comeron J.M."/>
            <person name="Costello J.C."/>
            <person name="Coyne J.A."/>
            <person name="Daub J."/>
            <person name="David R.G."/>
            <person name="Delcher A.L."/>
            <person name="Delehaunty K."/>
            <person name="Do C.B."/>
            <person name="Ebling H."/>
            <person name="Edwards K."/>
            <person name="Eickbush T."/>
            <person name="Evans J.D."/>
            <person name="Filipski A."/>
            <person name="Findeiss S."/>
            <person name="Freyhult E."/>
            <person name="Fulton L."/>
            <person name="Fulton R."/>
            <person name="Garcia A.C."/>
            <person name="Gardiner A."/>
            <person name="Garfield D.A."/>
            <person name="Garvin B.E."/>
            <person name="Gibson G."/>
            <person name="Gilbert D."/>
            <person name="Gnerre S."/>
            <person name="Godfrey J."/>
            <person name="Good R."/>
            <person name="Gotea V."/>
            <person name="Gravely B."/>
            <person name="Greenberg A.J."/>
            <person name="Griffiths-Jones S."/>
            <person name="Gross S."/>
            <person name="Guigo R."/>
            <person name="Gustafson E.A."/>
            <person name="Haerty W."/>
            <person name="Hahn M.W."/>
            <person name="Halligan D.L."/>
            <person name="Halpern A.L."/>
            <person name="Halter G.M."/>
            <person name="Han M.V."/>
            <person name="Heger A."/>
            <person name="Hillier L."/>
            <person name="Hinrichs A.S."/>
            <person name="Holmes I."/>
            <person name="Hoskins R.A."/>
            <person name="Hubisz M.J."/>
            <person name="Hultmark D."/>
            <person name="Huntley M.A."/>
            <person name="Jaffe D.B."/>
            <person name="Jagadeeshan S."/>
            <person name="Jeck W.R."/>
            <person name="Johnson J."/>
            <person name="Jones C.D."/>
            <person name="Jordan W.C."/>
            <person name="Karpen G.H."/>
            <person name="Kataoka E."/>
            <person name="Keightley P.D."/>
            <person name="Kheradpour P."/>
            <person name="Kirkness E.F."/>
            <person name="Koerich L.B."/>
            <person name="Kristiansen K."/>
            <person name="Kudrna D."/>
            <person name="Kulathinal R.J."/>
            <person name="Kumar S."/>
            <person name="Kwok R."/>
            <person name="Lander E."/>
            <person name="Langley C.H."/>
            <person name="Lapoint R."/>
            <person name="Lazzaro B.P."/>
            <person name="Lee S.J."/>
            <person name="Levesque L."/>
            <person name="Li R."/>
            <person name="Lin C.F."/>
            <person name="Lin M.F."/>
            <person name="Lindblad-Toh K."/>
            <person name="Llopart A."/>
            <person name="Long M."/>
            <person name="Low L."/>
            <person name="Lozovsky E."/>
            <person name="Lu J."/>
            <person name="Luo M."/>
            <person name="Machado C.A."/>
            <person name="Makalowski W."/>
            <person name="Marzo M."/>
            <person name="Matsuda M."/>
            <person name="Matzkin L."/>
            <person name="McAllister B."/>
            <person name="McBride C.S."/>
            <person name="McKernan B."/>
            <person name="McKernan K."/>
            <person name="Mendez-Lago M."/>
            <person name="Minx P."/>
            <person name="Mollenhauer M.U."/>
            <person name="Montooth K."/>
            <person name="Mount S.M."/>
            <person name="Mu X."/>
            <person name="Myers E."/>
            <person name="Negre B."/>
            <person name="Newfeld S."/>
            <person name="Nielsen R."/>
            <person name="Noor M.A."/>
            <person name="O'Grady P."/>
            <person name="Pachter L."/>
            <person name="Papaceit M."/>
            <person name="Parisi M.J."/>
            <person name="Parisi M."/>
            <person name="Parts L."/>
            <person name="Pedersen J.S."/>
            <person name="Pesole G."/>
            <person name="Phillippy A.M."/>
            <person name="Ponting C.P."/>
            <person name="Pop M."/>
            <person name="Porcelli D."/>
            <person name="Powell J.R."/>
            <person name="Prohaska S."/>
            <person name="Pruitt K."/>
            <person name="Puig M."/>
            <person name="Quesneville H."/>
            <person name="Ram K.R."/>
            <person name="Rand D."/>
            <person name="Rasmussen M.D."/>
            <person name="Reed L.K."/>
            <person name="Reenan R."/>
            <person name="Reily A."/>
            <person name="Remington K.A."/>
            <person name="Rieger T.T."/>
            <person name="Ritchie M.G."/>
            <person name="Robin C."/>
            <person name="Rogers Y.H."/>
            <person name="Rohde C."/>
            <person name="Rozas J."/>
            <person name="Rubenfield M.J."/>
            <person name="Ruiz A."/>
            <person name="Russo S."/>
            <person name="Salzberg S.L."/>
            <person name="Sanchez-Gracia A."/>
            <person name="Saranga D.J."/>
            <person name="Sato H."/>
            <person name="Schaeffer S.W."/>
            <person name="Schatz M.C."/>
            <person name="Schlenke T."/>
            <person name="Schwartz R."/>
            <person name="Segarra C."/>
            <person name="Singh R.S."/>
            <person name="Sirot L."/>
            <person name="Sirota M."/>
            <person name="Sisneros N.B."/>
            <person name="Smith C.D."/>
            <person name="Smith T.F."/>
            <person name="Spieth J."/>
            <person name="Stage D.E."/>
            <person name="Stark A."/>
            <person name="Stephan W."/>
            <person name="Strausberg R.L."/>
            <person name="Strempel S."/>
            <person name="Sturgill D."/>
            <person name="Sutton G."/>
            <person name="Sutton G.G."/>
            <person name="Tao W."/>
            <person name="Teichmann S."/>
            <person name="Tobari Y.N."/>
            <person name="Tomimura Y."/>
            <person name="Tsolas J.M."/>
            <person name="Valente V.L."/>
            <person name="Venter E."/>
            <person name="Venter J.C."/>
            <person name="Vicario S."/>
            <person name="Vieira F.G."/>
            <person name="Vilella A.J."/>
            <person name="Villasante A."/>
            <person name="Walenz B."/>
            <person name="Wang J."/>
            <person name="Wasserman M."/>
            <person name="Watts T."/>
            <person name="Wilson D."/>
            <person name="Wilson R.K."/>
            <person name="Wing R.A."/>
            <person name="Wolfner M.F."/>
            <person name="Wong A."/>
            <person name="Wong G.K."/>
            <person name="Wu C.I."/>
            <person name="Wu G."/>
            <person name="Yamamoto D."/>
            <person name="Yang H.P."/>
            <person name="Yang S.P."/>
            <person name="Yorke J.A."/>
            <person name="Yoshida K."/>
            <person name="Zdobnov E."/>
            <person name="Zhang P."/>
            <person name="Zhang Y."/>
            <person name="Zimin A.V."/>
            <person name="Baldwin J."/>
            <person name="Abdouelleil A."/>
            <person name="Abdulkadir J."/>
            <person name="Abebe A."/>
            <person name="Abera B."/>
            <person name="Abreu J."/>
            <person name="Acer S.C."/>
            <person name="Aftuck L."/>
            <person name="Alexander A."/>
            <person name="An P."/>
            <person name="Anderson E."/>
            <person name="Anderson S."/>
            <person name="Arachi H."/>
            <person name="Azer M."/>
            <person name="Bachantsang P."/>
            <person name="Barry A."/>
            <person name="Bayul T."/>
            <person name="Berlin A."/>
            <person name="Bessette D."/>
            <person name="Bloom T."/>
            <person name="Blye J."/>
            <person name="Boguslavskiy L."/>
            <person name="Bonnet C."/>
            <person name="Boukhgalter B."/>
            <person name="Bourzgui I."/>
            <person name="Brown A."/>
            <person name="Cahill P."/>
            <person name="Channer S."/>
            <person name="Cheshatsang Y."/>
            <person name="Chuda L."/>
            <person name="Citroen M."/>
            <person name="Collymore A."/>
            <person name="Cooke P."/>
            <person name="Costello M."/>
            <person name="D'Aco K."/>
            <person name="Daza R."/>
            <person name="De Haan G."/>
            <person name="DeGray S."/>
            <person name="DeMaso C."/>
            <person name="Dhargay N."/>
            <person name="Dooley K."/>
            <person name="Dooley E."/>
            <person name="Doricent M."/>
            <person name="Dorje P."/>
            <person name="Dorjee K."/>
            <person name="Dupes A."/>
            <person name="Elong R."/>
            <person name="Falk J."/>
            <person name="Farina A."/>
            <person name="Faro S."/>
            <person name="Ferguson D."/>
            <person name="Fisher S."/>
            <person name="Foley C.D."/>
            <person name="Franke A."/>
            <person name="Friedrich D."/>
            <person name="Gadbois L."/>
            <person name="Gearin G."/>
            <person name="Gearin C.R."/>
            <person name="Giannoukos G."/>
            <person name="Goode T."/>
            <person name="Graham J."/>
            <person name="Grandbois E."/>
            <person name="Grewal S."/>
            <person name="Gyaltsen K."/>
            <person name="Hafez N."/>
            <person name="Hagos B."/>
            <person name="Hall J."/>
            <person name="Henson C."/>
            <person name="Hollinger A."/>
            <person name="Honan T."/>
            <person name="Huard M.D."/>
            <person name="Hughes L."/>
            <person name="Hurhula B."/>
            <person name="Husby M.E."/>
            <person name="Kamat A."/>
            <person name="Kanga B."/>
            <person name="Kashin S."/>
            <person name="Khazanovich D."/>
            <person name="Kisner P."/>
            <person name="Lance K."/>
            <person name="Lara M."/>
            <person name="Lee W."/>
            <person name="Lennon N."/>
            <person name="Letendre F."/>
            <person name="LeVine R."/>
            <person name="Lipovsky A."/>
            <person name="Liu X."/>
            <person name="Liu J."/>
            <person name="Liu S."/>
            <person name="Lokyitsang T."/>
            <person name="Lokyitsang Y."/>
            <person name="Lubonja R."/>
            <person name="Lui A."/>
            <person name="MacDonald P."/>
            <person name="Magnisalis V."/>
            <person name="Maru K."/>
            <person name="Matthews C."/>
            <person name="McCusker W."/>
            <person name="McDonough S."/>
            <person name="Mehta T."/>
            <person name="Meldrim J."/>
            <person name="Meneus L."/>
            <person name="Mihai O."/>
            <person name="Mihalev A."/>
            <person name="Mihova T."/>
            <person name="Mittelman R."/>
            <person name="Mlenga V."/>
            <person name="Montmayeur A."/>
            <person name="Mulrain L."/>
            <person name="Navidi A."/>
            <person name="Naylor J."/>
            <person name="Negash T."/>
            <person name="Nguyen T."/>
            <person name="Nguyen N."/>
            <person name="Nicol R."/>
            <person name="Norbu C."/>
            <person name="Norbu N."/>
            <person name="Novod N."/>
            <person name="O'Neill B."/>
            <person name="Osman S."/>
            <person name="Markiewicz E."/>
            <person name="Oyono O.L."/>
            <person name="Patti C."/>
            <person name="Phunkhang P."/>
            <person name="Pierre F."/>
            <person name="Priest M."/>
            <person name="Raghuraman S."/>
            <person name="Rege F."/>
            <person name="Reyes R."/>
            <person name="Rise C."/>
            <person name="Rogov P."/>
            <person name="Ross K."/>
            <person name="Ryan E."/>
            <person name="Settipalli S."/>
            <person name="Shea T."/>
            <person name="Sherpa N."/>
            <person name="Shi L."/>
            <person name="Shih D."/>
            <person name="Sparrow T."/>
            <person name="Spaulding J."/>
            <person name="Stalker J."/>
            <person name="Stange-Thomann N."/>
            <person name="Stavropoulos S."/>
            <person name="Stone C."/>
            <person name="Strader C."/>
            <person name="Tesfaye S."/>
            <person name="Thomson T."/>
            <person name="Thoulutsang Y."/>
            <person name="Thoulutsang D."/>
            <person name="Topham K."/>
            <person name="Topping I."/>
            <person name="Tsamla T."/>
            <person name="Vassiliev H."/>
            <person name="Vo A."/>
            <person name="Wangchuk T."/>
            <person name="Wangdi T."/>
            <person name="Weiand M."/>
            <person name="Wilkinson J."/>
            <person name="Wilson A."/>
            <person name="Yadav S."/>
            <person name="Young G."/>
            <person name="Yu Q."/>
            <person name="Zembek L."/>
            <person name="Zhong D."/>
            <person name="Zimmer A."/>
            <person name="Zwirko Z."/>
            <person name="Jaffe D.B."/>
            <person name="Alvarez P."/>
            <person name="Brockman W."/>
            <person name="Butler J."/>
            <person name="Chin C."/>
            <person name="Gnerre S."/>
            <person name="Grabherr M."/>
            <person name="Kleber M."/>
            <person name="Mauceli E."/>
            <person name="MacCallum I."/>
        </authorList>
    </citation>
    <scope>NUCLEOTIDE SEQUENCE [LARGE SCALE GENOMIC DNA]</scope>
    <source>
        <strain evidence="11">Tai18E2 / Tucson 14021-0261.01</strain>
    </source>
</reference>
<reference evidence="10 11" key="2">
    <citation type="journal article" date="2007" name="PLoS Biol.">
        <title>Principles of genome evolution in the Drosophila melanogaster species group.</title>
        <authorList>
            <person name="Ranz J.M."/>
            <person name="Maurin D."/>
            <person name="Chan Y.S."/>
            <person name="von Grotthuss M."/>
            <person name="Hillier L.W."/>
            <person name="Roote J."/>
            <person name="Ashburner M."/>
            <person name="Bergman C.M."/>
        </authorList>
    </citation>
    <scope>NUCLEOTIDE SEQUENCE [LARGE SCALE GENOMIC DNA]</scope>
    <source>
        <strain evidence="11">Tai18E2 / Tucson 14021-0261.01</strain>
    </source>
</reference>
<accession>A0A0R1E611</accession>
<dbReference type="InterPro" id="IPR020400">
    <property type="entry name" value="CecC/Srx/CECD"/>
</dbReference>
<keyword evidence="11" id="KW-1185">Reference proteome</keyword>
<protein>
    <submittedName>
        <fullName evidence="10">Uncharacterized protein, isoform A</fullName>
    </submittedName>
</protein>
<evidence type="ECO:0000256" key="7">
    <source>
        <dbReference type="ARBA" id="ARBA00023022"/>
    </source>
</evidence>
<dbReference type="OrthoDB" id="7410372at2759"/>
<gene>
    <name evidence="10" type="primary">Dyak\GE29145</name>
    <name evidence="10" type="synonym">GE29145</name>
    <name evidence="10" type="ORF">Dyak_GE29145</name>
</gene>
<comment type="similarity">
    <text evidence="2 8">Belongs to the cecropin family.</text>
</comment>
<evidence type="ECO:0000313" key="10">
    <source>
        <dbReference type="EMBL" id="KRK04646.1"/>
    </source>
</evidence>
<dbReference type="GO" id="GO:0045087">
    <property type="term" value="P:innate immune response"/>
    <property type="evidence" value="ECO:0007669"/>
    <property type="project" value="UniProtKB-KW"/>
</dbReference>
<comment type="subcellular location">
    <subcellularLocation>
        <location evidence="1 8">Secreted</location>
    </subcellularLocation>
</comment>
<dbReference type="EMBL" id="CM000160">
    <property type="protein sequence ID" value="KRK04646.1"/>
    <property type="molecule type" value="Genomic_DNA"/>
</dbReference>
<keyword evidence="5 8" id="KW-0399">Innate immunity</keyword>
<evidence type="ECO:0000256" key="8">
    <source>
        <dbReference type="RuleBase" id="RU003948"/>
    </source>
</evidence>
<dbReference type="GO" id="GO:0050829">
    <property type="term" value="P:defense response to Gram-negative bacterium"/>
    <property type="evidence" value="ECO:0007669"/>
    <property type="project" value="TreeGrafter"/>
</dbReference>
<dbReference type="Proteomes" id="UP000002282">
    <property type="component" value="Chromosome 3R"/>
</dbReference>
<evidence type="ECO:0000256" key="5">
    <source>
        <dbReference type="ARBA" id="ARBA00022588"/>
    </source>
</evidence>
<name>A0A0R1E611_DROYA</name>
<feature type="chain" id="PRO_5006403242" evidence="9">
    <location>
        <begin position="24"/>
        <end position="69"/>
    </location>
</feature>
<organism evidence="10 11">
    <name type="scientific">Drosophila yakuba</name>
    <name type="common">Fruit fly</name>
    <dbReference type="NCBI Taxonomy" id="7245"/>
    <lineage>
        <taxon>Eukaryota</taxon>
        <taxon>Metazoa</taxon>
        <taxon>Ecdysozoa</taxon>
        <taxon>Arthropoda</taxon>
        <taxon>Hexapoda</taxon>
        <taxon>Insecta</taxon>
        <taxon>Pterygota</taxon>
        <taxon>Neoptera</taxon>
        <taxon>Endopterygota</taxon>
        <taxon>Diptera</taxon>
        <taxon>Brachycera</taxon>
        <taxon>Muscomorpha</taxon>
        <taxon>Ephydroidea</taxon>
        <taxon>Drosophilidae</taxon>
        <taxon>Drosophila</taxon>
        <taxon>Sophophora</taxon>
    </lineage>
</organism>
<dbReference type="PANTHER" id="PTHR38329">
    <property type="entry name" value="CECROPIN-A1-RELATED"/>
    <property type="match status" value="1"/>
</dbReference>
<dbReference type="PANTHER" id="PTHR38329:SF1">
    <property type="entry name" value="CECROPIN-A1-RELATED"/>
    <property type="match status" value="1"/>
</dbReference>
<keyword evidence="4 8" id="KW-0929">Antimicrobial</keyword>
<dbReference type="GO" id="GO:0019731">
    <property type="term" value="P:antibacterial humoral response"/>
    <property type="evidence" value="ECO:0007669"/>
    <property type="project" value="InterPro"/>
</dbReference>
<evidence type="ECO:0000256" key="3">
    <source>
        <dbReference type="ARBA" id="ARBA00022525"/>
    </source>
</evidence>
<evidence type="ECO:0000256" key="4">
    <source>
        <dbReference type="ARBA" id="ARBA00022529"/>
    </source>
</evidence>
<dbReference type="AlphaFoldDB" id="A0A0R1E611"/>
<keyword evidence="9" id="KW-0732">Signal</keyword>
<keyword evidence="6 8" id="KW-0391">Immunity</keyword>
<sequence>MNFRHIFGFVLIILAINLQQSQASWLRDRASDLKKTEQTFKYIKNAALEVIEVGQKAADVAATARGQKK</sequence>
<evidence type="ECO:0000256" key="2">
    <source>
        <dbReference type="ARBA" id="ARBA00010680"/>
    </source>
</evidence>
<evidence type="ECO:0000313" key="11">
    <source>
        <dbReference type="Proteomes" id="UP000002282"/>
    </source>
</evidence>
<proteinExistence type="inferred from homology"/>
<feature type="signal peptide" evidence="9">
    <location>
        <begin position="1"/>
        <end position="23"/>
    </location>
</feature>
<evidence type="ECO:0000256" key="9">
    <source>
        <dbReference type="SAM" id="SignalP"/>
    </source>
</evidence>
<keyword evidence="7 8" id="KW-0044">Antibiotic</keyword>